<organism evidence="2">
    <name type="scientific">Triticum urartu</name>
    <name type="common">Red wild einkorn</name>
    <name type="synonym">Crithodium urartu</name>
    <dbReference type="NCBI Taxonomy" id="4572"/>
    <lineage>
        <taxon>Eukaryota</taxon>
        <taxon>Viridiplantae</taxon>
        <taxon>Streptophyta</taxon>
        <taxon>Embryophyta</taxon>
        <taxon>Tracheophyta</taxon>
        <taxon>Spermatophyta</taxon>
        <taxon>Magnoliopsida</taxon>
        <taxon>Liliopsida</taxon>
        <taxon>Poales</taxon>
        <taxon>Poaceae</taxon>
        <taxon>BOP clade</taxon>
        <taxon>Pooideae</taxon>
        <taxon>Triticodae</taxon>
        <taxon>Triticeae</taxon>
        <taxon>Triticinae</taxon>
        <taxon>Triticum</taxon>
    </lineage>
</organism>
<reference evidence="2" key="1">
    <citation type="journal article" date="2013" name="Nature">
        <title>Draft genome of the wheat A-genome progenitor Triticum urartu.</title>
        <authorList>
            <person name="Ling H.Q."/>
            <person name="Zhao S."/>
            <person name="Liu D."/>
            <person name="Wang J."/>
            <person name="Sun H."/>
            <person name="Zhang C."/>
            <person name="Fan H."/>
            <person name="Li D."/>
            <person name="Dong L."/>
            <person name="Tao Y."/>
            <person name="Gao C."/>
            <person name="Wu H."/>
            <person name="Li Y."/>
            <person name="Cui Y."/>
            <person name="Guo X."/>
            <person name="Zheng S."/>
            <person name="Wang B."/>
            <person name="Yu K."/>
            <person name="Liang Q."/>
            <person name="Yang W."/>
            <person name="Lou X."/>
            <person name="Chen J."/>
            <person name="Feng M."/>
            <person name="Jian J."/>
            <person name="Zhang X."/>
            <person name="Luo G."/>
            <person name="Jiang Y."/>
            <person name="Liu J."/>
            <person name="Wang Z."/>
            <person name="Sha Y."/>
            <person name="Zhang B."/>
            <person name="Wu H."/>
            <person name="Tang D."/>
            <person name="Shen Q."/>
            <person name="Xue P."/>
            <person name="Zou S."/>
            <person name="Wang X."/>
            <person name="Liu X."/>
            <person name="Wang F."/>
            <person name="Yang Y."/>
            <person name="An X."/>
            <person name="Dong Z."/>
            <person name="Zhang K."/>
            <person name="Zhang X."/>
            <person name="Luo M.C."/>
            <person name="Dvorak J."/>
            <person name="Tong Y."/>
            <person name="Wang J."/>
            <person name="Yang H."/>
            <person name="Li Z."/>
            <person name="Wang D."/>
            <person name="Zhang A."/>
            <person name="Wang J."/>
        </authorList>
    </citation>
    <scope>NUCLEOTIDE SEQUENCE</scope>
</reference>
<evidence type="ECO:0008006" key="3">
    <source>
        <dbReference type="Google" id="ProtNLM"/>
    </source>
</evidence>
<dbReference type="EMBL" id="KD043032">
    <property type="protein sequence ID" value="EMS65571.1"/>
    <property type="molecule type" value="Genomic_DNA"/>
</dbReference>
<protein>
    <recommendedName>
        <fullName evidence="3">Reverse transcriptase domain-containing protein</fullName>
    </recommendedName>
</protein>
<evidence type="ECO:0000256" key="1">
    <source>
        <dbReference type="SAM" id="MobiDB-lite"/>
    </source>
</evidence>
<feature type="compositionally biased region" description="Polar residues" evidence="1">
    <location>
        <begin position="40"/>
        <end position="54"/>
    </location>
</feature>
<proteinExistence type="predicted"/>
<name>M8A0U5_TRIUA</name>
<dbReference type="AlphaFoldDB" id="M8A0U5"/>
<accession>M8A0U5</accession>
<feature type="region of interest" description="Disordered" evidence="1">
    <location>
        <begin position="76"/>
        <end position="108"/>
    </location>
</feature>
<sequence length="272" mass="30769">MAGIRLVTGSITTAAYKTSKEDHLVNKLREQGPLVGDATIGNQTDDATSANETGNRLAGCWRQRSQKRWVAQQLAKRRRRTRGSANGQASARYVASRGTRGQPDIPKPVCKPVRHKNCGVEVHFPLPTWFLLAEFFTETIWLSLAAGWAIVLNAGQVHACVEKTEYYRAVLAMALTVLSLWASGITKSDATRKLDEVSAEFLTKFLANRLQKDCIAWSFEYIHQCRQSKKPIFILKLDFAKDFDTVEHELILQMLKFKGFDEKWIGWIKQLL</sequence>
<gene>
    <name evidence="2" type="ORF">TRIUR3_29744</name>
</gene>
<feature type="region of interest" description="Disordered" evidence="1">
    <location>
        <begin position="35"/>
        <end position="54"/>
    </location>
</feature>
<evidence type="ECO:0000313" key="2">
    <source>
        <dbReference type="EMBL" id="EMS65571.1"/>
    </source>
</evidence>